<gene>
    <name evidence="3" type="ORF">ACFSC2_04600</name>
</gene>
<sequence length="141" mass="16552">MATNISTILLNAPTEKVWNALTQPELVKQWQYGSDLITDWKVNSEIRFRNEWEGQVFEQWGKILEVIPNQKIRYSLFFPRPGLEDKPENYFIMSYVLSEENQKTKLEIIQEDNRPEAKQEEPQGEENPILQALKAVVESLN</sequence>
<dbReference type="Pfam" id="PF08327">
    <property type="entry name" value="AHSA1"/>
    <property type="match status" value="1"/>
</dbReference>
<feature type="domain" description="Activator of Hsp90 ATPase homologue 1/2-like C-terminal" evidence="2">
    <location>
        <begin position="11"/>
        <end position="137"/>
    </location>
</feature>
<name>A0ABW4HA47_9FLAO</name>
<dbReference type="RefSeq" id="WP_379817585.1">
    <property type="nucleotide sequence ID" value="NZ_JBHUDZ010000003.1"/>
</dbReference>
<evidence type="ECO:0000259" key="2">
    <source>
        <dbReference type="Pfam" id="PF08327"/>
    </source>
</evidence>
<comment type="similarity">
    <text evidence="1">Belongs to the AHA1 family.</text>
</comment>
<dbReference type="CDD" id="cd07814">
    <property type="entry name" value="SRPBCC_CalC_Aha1-like"/>
    <property type="match status" value="1"/>
</dbReference>
<dbReference type="EMBL" id="JBHUDZ010000003">
    <property type="protein sequence ID" value="MFD1602014.1"/>
    <property type="molecule type" value="Genomic_DNA"/>
</dbReference>
<reference evidence="4" key="1">
    <citation type="journal article" date="2019" name="Int. J. Syst. Evol. Microbiol.">
        <title>The Global Catalogue of Microorganisms (GCM) 10K type strain sequencing project: providing services to taxonomists for standard genome sequencing and annotation.</title>
        <authorList>
            <consortium name="The Broad Institute Genomics Platform"/>
            <consortium name="The Broad Institute Genome Sequencing Center for Infectious Disease"/>
            <person name="Wu L."/>
            <person name="Ma J."/>
        </authorList>
    </citation>
    <scope>NUCLEOTIDE SEQUENCE [LARGE SCALE GENOMIC DNA]</scope>
    <source>
        <strain evidence="4">CCUG 70865</strain>
    </source>
</reference>
<dbReference type="InterPro" id="IPR013538">
    <property type="entry name" value="ASHA1/2-like_C"/>
</dbReference>
<dbReference type="Proteomes" id="UP001597138">
    <property type="component" value="Unassembled WGS sequence"/>
</dbReference>
<keyword evidence="4" id="KW-1185">Reference proteome</keyword>
<comment type="caution">
    <text evidence="3">The sequence shown here is derived from an EMBL/GenBank/DDBJ whole genome shotgun (WGS) entry which is preliminary data.</text>
</comment>
<organism evidence="3 4">
    <name type="scientific">Flavobacterium artemisiae</name>
    <dbReference type="NCBI Taxonomy" id="2126556"/>
    <lineage>
        <taxon>Bacteria</taxon>
        <taxon>Pseudomonadati</taxon>
        <taxon>Bacteroidota</taxon>
        <taxon>Flavobacteriia</taxon>
        <taxon>Flavobacteriales</taxon>
        <taxon>Flavobacteriaceae</taxon>
        <taxon>Flavobacterium</taxon>
    </lineage>
</organism>
<evidence type="ECO:0000256" key="1">
    <source>
        <dbReference type="ARBA" id="ARBA00006817"/>
    </source>
</evidence>
<protein>
    <submittedName>
        <fullName evidence="3">SRPBCC family protein</fullName>
    </submittedName>
</protein>
<evidence type="ECO:0000313" key="3">
    <source>
        <dbReference type="EMBL" id="MFD1602014.1"/>
    </source>
</evidence>
<accession>A0ABW4HA47</accession>
<dbReference type="SUPFAM" id="SSF55961">
    <property type="entry name" value="Bet v1-like"/>
    <property type="match status" value="1"/>
</dbReference>
<evidence type="ECO:0000313" key="4">
    <source>
        <dbReference type="Proteomes" id="UP001597138"/>
    </source>
</evidence>
<dbReference type="InterPro" id="IPR023393">
    <property type="entry name" value="START-like_dom_sf"/>
</dbReference>
<dbReference type="Gene3D" id="3.30.530.20">
    <property type="match status" value="1"/>
</dbReference>
<proteinExistence type="inferred from homology"/>